<sequence>MVTCRRWLQHVHCLLIDSNTRAHKQWLHKHQLPARPPACTSDDYGQKRQRPHGQWPPTSTSEGCGKRRLRPARNGDDHE</sequence>
<feature type="region of interest" description="Disordered" evidence="1">
    <location>
        <begin position="27"/>
        <end position="79"/>
    </location>
</feature>
<gene>
    <name evidence="2" type="ORF">B296_00016844</name>
</gene>
<protein>
    <submittedName>
        <fullName evidence="2">Uncharacterized protein</fullName>
    </submittedName>
</protein>
<proteinExistence type="predicted"/>
<dbReference type="Proteomes" id="UP000287651">
    <property type="component" value="Unassembled WGS sequence"/>
</dbReference>
<name>A0A426ZVC4_ENSVE</name>
<reference evidence="2 3" key="1">
    <citation type="journal article" date="2014" name="Agronomy (Basel)">
        <title>A Draft Genome Sequence for Ensete ventricosum, the Drought-Tolerant Tree Against Hunger.</title>
        <authorList>
            <person name="Harrison J."/>
            <person name="Moore K.A."/>
            <person name="Paszkiewicz K."/>
            <person name="Jones T."/>
            <person name="Grant M."/>
            <person name="Ambacheew D."/>
            <person name="Muzemil S."/>
            <person name="Studholme D.J."/>
        </authorList>
    </citation>
    <scope>NUCLEOTIDE SEQUENCE [LARGE SCALE GENOMIC DNA]</scope>
</reference>
<accession>A0A426ZVC4</accession>
<dbReference type="EMBL" id="AMZH03004868">
    <property type="protein sequence ID" value="RRT67921.1"/>
    <property type="molecule type" value="Genomic_DNA"/>
</dbReference>
<organism evidence="2 3">
    <name type="scientific">Ensete ventricosum</name>
    <name type="common">Abyssinian banana</name>
    <name type="synonym">Musa ensete</name>
    <dbReference type="NCBI Taxonomy" id="4639"/>
    <lineage>
        <taxon>Eukaryota</taxon>
        <taxon>Viridiplantae</taxon>
        <taxon>Streptophyta</taxon>
        <taxon>Embryophyta</taxon>
        <taxon>Tracheophyta</taxon>
        <taxon>Spermatophyta</taxon>
        <taxon>Magnoliopsida</taxon>
        <taxon>Liliopsida</taxon>
        <taxon>Zingiberales</taxon>
        <taxon>Musaceae</taxon>
        <taxon>Ensete</taxon>
    </lineage>
</organism>
<evidence type="ECO:0000313" key="3">
    <source>
        <dbReference type="Proteomes" id="UP000287651"/>
    </source>
</evidence>
<evidence type="ECO:0000256" key="1">
    <source>
        <dbReference type="SAM" id="MobiDB-lite"/>
    </source>
</evidence>
<dbReference type="AlphaFoldDB" id="A0A426ZVC4"/>
<comment type="caution">
    <text evidence="2">The sequence shown here is derived from an EMBL/GenBank/DDBJ whole genome shotgun (WGS) entry which is preliminary data.</text>
</comment>
<evidence type="ECO:0000313" key="2">
    <source>
        <dbReference type="EMBL" id="RRT67921.1"/>
    </source>
</evidence>